<dbReference type="GO" id="GO:0008537">
    <property type="term" value="C:proteasome activator complex"/>
    <property type="evidence" value="ECO:0007669"/>
    <property type="project" value="InterPro"/>
</dbReference>
<evidence type="ECO:0000259" key="2">
    <source>
        <dbReference type="Pfam" id="PF02252"/>
    </source>
</evidence>
<dbReference type="InterPro" id="IPR036252">
    <property type="entry name" value="Proteasome_activ_sf"/>
</dbReference>
<keyword evidence="1" id="KW-1133">Transmembrane helix</keyword>
<feature type="transmembrane region" description="Helical" evidence="1">
    <location>
        <begin position="27"/>
        <end position="48"/>
    </location>
</feature>
<dbReference type="SUPFAM" id="SSF47216">
    <property type="entry name" value="Proteasome activator"/>
    <property type="match status" value="1"/>
</dbReference>
<keyword evidence="1" id="KW-0472">Membrane</keyword>
<dbReference type="OrthoDB" id="244716at2759"/>
<dbReference type="Gene3D" id="1.20.120.180">
    <property type="entry name" value="Proteasome activator pa28, C-terminal domain"/>
    <property type="match status" value="1"/>
</dbReference>
<organism evidence="3 4">
    <name type="scientific">Trypanosoma cruzi marinkellei</name>
    <dbReference type="NCBI Taxonomy" id="85056"/>
    <lineage>
        <taxon>Eukaryota</taxon>
        <taxon>Discoba</taxon>
        <taxon>Euglenozoa</taxon>
        <taxon>Kinetoplastea</taxon>
        <taxon>Metakinetoplastina</taxon>
        <taxon>Trypanosomatida</taxon>
        <taxon>Trypanosomatidae</taxon>
        <taxon>Trypanosoma</taxon>
        <taxon>Schizotrypanum</taxon>
    </lineage>
</organism>
<proteinExistence type="predicted"/>
<feature type="domain" description="Proteasome activator PA28 C-terminal" evidence="2">
    <location>
        <begin position="232"/>
        <end position="292"/>
    </location>
</feature>
<sequence>MSFTDEQQGVSSLCCCSSFFPAHLLSFFFFFSICFAAHLCVLTFKWLFMCVCLHSHSSLLFPPSPIYFPSHVCGFNTHTCDGDISHEGSNGQLSPKTRRDKLRVRGAIFQQLLLFFSFFFEAFTVHLNFSFVVFIFVLFLFFFLVFRCPLEQSIQTNTHKKKEVKKKKMPPKRLAYAQELRDAFTEEESCGVVERWATNLVSHVAKIAEQAGSQCASLQGAKYTSGQAEKVPEEVMSMLLNYQSACRRIYHDAEVIRTVISVRIPELKEEDNLGVAVQHAVLKMLDEIQNKTLGAGGAGGAGEKGSSVKAQTGVFSLREYFGSRGAVEEKILGKPDDDKDNSKGGSKSPSVLLELRQVDVDALQKVELSALQLVTAMRSFVNVYALNWKKLIEPRSGGGRMVS</sequence>
<dbReference type="Pfam" id="PF02252">
    <property type="entry name" value="PA28_C"/>
    <property type="match status" value="1"/>
</dbReference>
<dbReference type="Proteomes" id="UP000007350">
    <property type="component" value="Unassembled WGS sequence"/>
</dbReference>
<reference evidence="3 4" key="1">
    <citation type="journal article" date="2012" name="BMC Genomics">
        <title>Comparative genomic analysis of human infective Trypanosoma cruzi lineages with the bat-restricted subspecies T. cruzi marinkellei.</title>
        <authorList>
            <person name="Franzen O."/>
            <person name="Talavera-Lopez C."/>
            <person name="Ochaya S."/>
            <person name="Butler C.E."/>
            <person name="Messenger L.A."/>
            <person name="Lewis M.D."/>
            <person name="Llewellyn M.S."/>
            <person name="Marinkelle C.J."/>
            <person name="Tyler K.M."/>
            <person name="Miles M.A."/>
            <person name="Andersson B."/>
        </authorList>
    </citation>
    <scope>NUCLEOTIDE SEQUENCE [LARGE SCALE GENOMIC DNA]</scope>
    <source>
        <strain evidence="3 4">B7</strain>
    </source>
</reference>
<dbReference type="InterPro" id="IPR036997">
    <property type="entry name" value="PA28_C_sf"/>
</dbReference>
<dbReference type="InterPro" id="IPR003186">
    <property type="entry name" value="PA28_C"/>
</dbReference>
<keyword evidence="1" id="KW-0812">Transmembrane</keyword>
<comment type="caution">
    <text evidence="3">The sequence shown here is derived from an EMBL/GenBank/DDBJ whole genome shotgun (WGS) entry which is preliminary data.</text>
</comment>
<dbReference type="EMBL" id="AHKC01009919">
    <property type="protein sequence ID" value="EKF32305.1"/>
    <property type="molecule type" value="Genomic_DNA"/>
</dbReference>
<accession>K2MYZ1</accession>
<evidence type="ECO:0000256" key="1">
    <source>
        <dbReference type="SAM" id="Phobius"/>
    </source>
</evidence>
<evidence type="ECO:0000313" key="4">
    <source>
        <dbReference type="Proteomes" id="UP000007350"/>
    </source>
</evidence>
<keyword evidence="4" id="KW-1185">Reference proteome</keyword>
<dbReference type="AlphaFoldDB" id="K2MYZ1"/>
<evidence type="ECO:0000313" key="3">
    <source>
        <dbReference type="EMBL" id="EKF32305.1"/>
    </source>
</evidence>
<protein>
    <submittedName>
        <fullName evidence="3">Proteasome activator protein pa26, putative</fullName>
    </submittedName>
</protein>
<feature type="transmembrane region" description="Helical" evidence="1">
    <location>
        <begin position="102"/>
        <end position="120"/>
    </location>
</feature>
<gene>
    <name evidence="3" type="ORF">MOQ_003853</name>
</gene>
<keyword evidence="3" id="KW-0647">Proteasome</keyword>
<name>K2MYZ1_TRYCR</name>
<feature type="transmembrane region" description="Helical" evidence="1">
    <location>
        <begin position="126"/>
        <end position="146"/>
    </location>
</feature>